<proteinExistence type="inferred from homology"/>
<dbReference type="Gene3D" id="3.30.160.290">
    <property type="entry name" value="Rag2 PHD finger"/>
    <property type="match status" value="1"/>
</dbReference>
<feature type="binding site" evidence="10">
    <location>
        <position position="687"/>
    </location>
    <ligand>
        <name>Zn(2+)</name>
        <dbReference type="ChEBI" id="CHEBI:29105"/>
        <label>1</label>
    </ligand>
</feature>
<name>A0A8C9F6X2_PAVCR</name>
<dbReference type="GO" id="GO:0043565">
    <property type="term" value="F:sequence-specific DNA binding"/>
    <property type="evidence" value="ECO:0007669"/>
    <property type="project" value="TreeGrafter"/>
</dbReference>
<sequence length="756" mass="83196">MFKKNSLEPTHESIQHDKSKRQTPQINVMARQKPEAVSPSILSRARQHAGTSTVRNTAGPDSSDISSTNLDVCLVVPHAVQLKEAGLPSRAGRGAQQSTAGPVRYGLPLTAPSAADPAQAPAFCQRSGADPPADGSDAERPRPLRRNSPPADPVAPGAASETSVVEPPKENYRPQQAPGPAFPWEPRAPVRGLYCAARVEAVTLAQQPQTQALCLYCKMTQPADAMSLQMVSAVSNSSLLQPGSSLLNFDGHVFFFGQKGWPKRSCPTGVFFLDIKQNELKMKPAAFSRDSCYLPPLRYPAICTLRGNGESDKHQYIIHGGKTPNNDLSDKVYVMSMVNKTTKKATFQCTEKDLDGDVPEARYGHTINVVHSRGKSMIVIFGGRSYIPLAQRTTEKWNSVIDCLPSVFLADFEFGCCTSYILPELQDGLSFHVSVARNDTIYILGGHSLQNNTRPPSLYKLKVDLPLGSPAVTCSILPGGISVSSGIVTQTGDTEFVLVGGYQSDNQKRMICNTIVLEDNKIEIVERGSPDWTPDIKHCRMWFGCDMGKGSILLGIPGANKQLISDANYFYILRCNRAEDDEEDEEEELTAQACSQASTEDQGDSTPFEDSEEFSFSAEASSFDLDDIDTYNEDDEEDESEAGYWIICCASCNIDINTWVPFYSTELNKPAMILCSSGSGHWVHAQCMDLSESMLLRLSEANVKYFCNEHVDLNKGLQTPKKAVHLKKQPMKRLHKKKTMKLTTPVKKSFLRRLFE</sequence>
<keyword evidence="9" id="KW-0539">Nucleus</keyword>
<dbReference type="Gene3D" id="2.120.10.80">
    <property type="entry name" value="Kelch-type beta propeller"/>
    <property type="match status" value="1"/>
</dbReference>
<feature type="region of interest" description="Disordered" evidence="11">
    <location>
        <begin position="581"/>
        <end position="611"/>
    </location>
</feature>
<evidence type="ECO:0000256" key="6">
    <source>
        <dbReference type="ARBA" id="ARBA00022833"/>
    </source>
</evidence>
<feature type="region of interest" description="Disordered" evidence="11">
    <location>
        <begin position="1"/>
        <end position="67"/>
    </location>
</feature>
<accession>A0A8C9F6X2</accession>
<protein>
    <recommendedName>
        <fullName evidence="3">V(D)J recombination-activating protein 2</fullName>
    </recommendedName>
</protein>
<feature type="binding site" evidence="10">
    <location>
        <position position="681"/>
    </location>
    <ligand>
        <name>Zn(2+)</name>
        <dbReference type="ChEBI" id="CHEBI:29105"/>
        <label>1</label>
    </ligand>
</feature>
<organism evidence="13 14">
    <name type="scientific">Pavo cristatus</name>
    <name type="common">Indian peafowl</name>
    <name type="synonym">Blue peafowl</name>
    <dbReference type="NCBI Taxonomy" id="9049"/>
    <lineage>
        <taxon>Eukaryota</taxon>
        <taxon>Metazoa</taxon>
        <taxon>Chordata</taxon>
        <taxon>Craniata</taxon>
        <taxon>Vertebrata</taxon>
        <taxon>Euteleostomi</taxon>
        <taxon>Archelosauria</taxon>
        <taxon>Archosauria</taxon>
        <taxon>Dinosauria</taxon>
        <taxon>Saurischia</taxon>
        <taxon>Theropoda</taxon>
        <taxon>Coelurosauria</taxon>
        <taxon>Aves</taxon>
        <taxon>Neognathae</taxon>
        <taxon>Galloanserae</taxon>
        <taxon>Galliformes</taxon>
        <taxon>Phasianidae</taxon>
        <taxon>Phasianinae</taxon>
        <taxon>Pavo</taxon>
    </lineage>
</organism>
<dbReference type="SUPFAM" id="SSF57903">
    <property type="entry name" value="FYVE/PHD zinc finger"/>
    <property type="match status" value="1"/>
</dbReference>
<evidence type="ECO:0000256" key="9">
    <source>
        <dbReference type="ARBA" id="ARBA00023242"/>
    </source>
</evidence>
<feature type="compositionally biased region" description="Low complexity" evidence="11">
    <location>
        <begin position="111"/>
        <end position="122"/>
    </location>
</feature>
<keyword evidence="6 10" id="KW-0862">Zinc</keyword>
<keyword evidence="8" id="KW-0233">DNA recombination</keyword>
<dbReference type="InterPro" id="IPR011011">
    <property type="entry name" value="Znf_FYVE_PHD"/>
</dbReference>
<dbReference type="Ensembl" id="ENSPSTT00000010909.1">
    <property type="protein sequence ID" value="ENSPSTP00000010392.1"/>
    <property type="gene ID" value="ENSPSTG00000007326.1"/>
</dbReference>
<evidence type="ECO:0000256" key="7">
    <source>
        <dbReference type="ARBA" id="ARBA00022853"/>
    </source>
</evidence>
<dbReference type="Pfam" id="PF13341">
    <property type="entry name" value="RAG2_PHD"/>
    <property type="match status" value="1"/>
</dbReference>
<reference evidence="13" key="2">
    <citation type="submission" date="2025-09" db="UniProtKB">
        <authorList>
            <consortium name="Ensembl"/>
        </authorList>
    </citation>
    <scope>IDENTIFICATION</scope>
</reference>
<feature type="binding site" evidence="10">
    <location>
        <position position="684"/>
    </location>
    <ligand>
        <name>Zn(2+)</name>
        <dbReference type="ChEBI" id="CHEBI:29105"/>
        <label>1</label>
    </ligand>
</feature>
<evidence type="ECO:0000313" key="14">
    <source>
        <dbReference type="Proteomes" id="UP000694428"/>
    </source>
</evidence>
<feature type="compositionally biased region" description="Polar residues" evidence="11">
    <location>
        <begin position="49"/>
        <end position="67"/>
    </location>
</feature>
<feature type="binding site" evidence="10">
    <location>
        <position position="652"/>
    </location>
    <ligand>
        <name>Zn(2+)</name>
        <dbReference type="ChEBI" id="CHEBI:29105"/>
        <label>1</label>
    </ligand>
</feature>
<evidence type="ECO:0000313" key="13">
    <source>
        <dbReference type="Ensembl" id="ENSPSTP00000010392.1"/>
    </source>
</evidence>
<dbReference type="InterPro" id="IPR011043">
    <property type="entry name" value="Gal_Oxase/kelch_b-propeller"/>
</dbReference>
<dbReference type="AlphaFoldDB" id="A0A8C9F6X2"/>
<dbReference type="InterPro" id="IPR004321">
    <property type="entry name" value="RAG2"/>
</dbReference>
<evidence type="ECO:0000256" key="8">
    <source>
        <dbReference type="ARBA" id="ARBA00023172"/>
    </source>
</evidence>
<dbReference type="GO" id="GO:0006325">
    <property type="term" value="P:chromatin organization"/>
    <property type="evidence" value="ECO:0007669"/>
    <property type="project" value="UniProtKB-KW"/>
</dbReference>
<comment type="similarity">
    <text evidence="2">Belongs to the RAG2 family.</text>
</comment>
<dbReference type="Pfam" id="PF03089">
    <property type="entry name" value="RAG2"/>
    <property type="match status" value="1"/>
</dbReference>
<dbReference type="CDD" id="cd15569">
    <property type="entry name" value="PHD_RAG2"/>
    <property type="match status" value="1"/>
</dbReference>
<dbReference type="PANTHER" id="PTHR10960:SF0">
    <property type="entry name" value="V(D)J RECOMBINATION-ACTIVATING PROTEIN 2"/>
    <property type="match status" value="1"/>
</dbReference>
<feature type="binding site" evidence="10">
    <location>
        <position position="648"/>
    </location>
    <ligand>
        <name>Zn(2+)</name>
        <dbReference type="ChEBI" id="CHEBI:29105"/>
        <label>1</label>
    </ligand>
</feature>
<keyword evidence="4 10" id="KW-0479">Metal-binding</keyword>
<feature type="binding site" evidence="10">
    <location>
        <position position="675"/>
    </location>
    <ligand>
        <name>Zn(2+)</name>
        <dbReference type="ChEBI" id="CHEBI:29105"/>
        <label>1</label>
    </ligand>
</feature>
<dbReference type="GO" id="GO:0008270">
    <property type="term" value="F:zinc ion binding"/>
    <property type="evidence" value="ECO:0007669"/>
    <property type="project" value="UniProtKB-KW"/>
</dbReference>
<feature type="domain" description="Recombination activating protein 2 PHD" evidence="12">
    <location>
        <begin position="643"/>
        <end position="720"/>
    </location>
</feature>
<feature type="binding site" evidence="10">
    <location>
        <position position="710"/>
    </location>
    <ligand>
        <name>Zn(2+)</name>
        <dbReference type="ChEBI" id="CHEBI:29105"/>
        <label>1</label>
    </ligand>
</feature>
<dbReference type="SUPFAM" id="SSF50965">
    <property type="entry name" value="Galactose oxidase, central domain"/>
    <property type="match status" value="1"/>
</dbReference>
<evidence type="ECO:0000256" key="10">
    <source>
        <dbReference type="PIRSR" id="PIRSR604321-1"/>
    </source>
</evidence>
<evidence type="ECO:0000256" key="4">
    <source>
        <dbReference type="ARBA" id="ARBA00022723"/>
    </source>
</evidence>
<dbReference type="GO" id="GO:0097519">
    <property type="term" value="C:DNA recombinase complex"/>
    <property type="evidence" value="ECO:0007669"/>
    <property type="project" value="TreeGrafter"/>
</dbReference>
<dbReference type="InterPro" id="IPR025162">
    <property type="entry name" value="RAG2_PHD"/>
</dbReference>
<evidence type="ECO:0000256" key="2">
    <source>
        <dbReference type="ARBA" id="ARBA00008254"/>
    </source>
</evidence>
<dbReference type="GO" id="GO:0005634">
    <property type="term" value="C:nucleus"/>
    <property type="evidence" value="ECO:0007669"/>
    <property type="project" value="UniProtKB-SubCell"/>
</dbReference>
<feature type="compositionally biased region" description="Acidic residues" evidence="11">
    <location>
        <begin position="601"/>
        <end position="611"/>
    </location>
</feature>
<dbReference type="Proteomes" id="UP000694428">
    <property type="component" value="Unplaced"/>
</dbReference>
<feature type="binding site" evidence="10">
    <location>
        <position position="707"/>
    </location>
    <ligand>
        <name>Zn(2+)</name>
        <dbReference type="ChEBI" id="CHEBI:29105"/>
        <label>1</label>
    </ligand>
</feature>
<evidence type="ECO:0000256" key="3">
    <source>
        <dbReference type="ARBA" id="ARBA00021275"/>
    </source>
</evidence>
<evidence type="ECO:0000256" key="5">
    <source>
        <dbReference type="ARBA" id="ARBA00022771"/>
    </source>
</evidence>
<dbReference type="PANTHER" id="PTHR10960">
    <property type="entry name" value="V D J RECOMBINATION-ACTIVATING PROTEIN 2"/>
    <property type="match status" value="1"/>
</dbReference>
<dbReference type="GO" id="GO:0033151">
    <property type="term" value="P:V(D)J recombination"/>
    <property type="evidence" value="ECO:0007669"/>
    <property type="project" value="TreeGrafter"/>
</dbReference>
<dbReference type="InterPro" id="IPR015915">
    <property type="entry name" value="Kelch-typ_b-propeller"/>
</dbReference>
<reference evidence="13" key="1">
    <citation type="submission" date="2025-08" db="UniProtKB">
        <authorList>
            <consortium name="Ensembl"/>
        </authorList>
    </citation>
    <scope>IDENTIFICATION</scope>
</reference>
<feature type="region of interest" description="Disordered" evidence="11">
    <location>
        <begin position="87"/>
        <end position="183"/>
    </location>
</feature>
<keyword evidence="7" id="KW-0156">Chromatin regulator</keyword>
<keyword evidence="5" id="KW-0863">Zinc-finger</keyword>
<keyword evidence="14" id="KW-1185">Reference proteome</keyword>
<evidence type="ECO:0000259" key="12">
    <source>
        <dbReference type="Pfam" id="PF13341"/>
    </source>
</evidence>
<evidence type="ECO:0000256" key="1">
    <source>
        <dbReference type="ARBA" id="ARBA00004123"/>
    </source>
</evidence>
<comment type="subcellular location">
    <subcellularLocation>
        <location evidence="1">Nucleus</location>
    </subcellularLocation>
</comment>
<feature type="compositionally biased region" description="Basic and acidic residues" evidence="11">
    <location>
        <begin position="1"/>
        <end position="17"/>
    </location>
</feature>
<evidence type="ECO:0000256" key="11">
    <source>
        <dbReference type="SAM" id="MobiDB-lite"/>
    </source>
</evidence>
<dbReference type="FunFam" id="2.120.10.80:FF:000047">
    <property type="entry name" value="V(D)J recombination-activating protein 2"/>
    <property type="match status" value="1"/>
</dbReference>